<evidence type="ECO:0000313" key="1">
    <source>
        <dbReference type="EMBL" id="RVD88775.1"/>
    </source>
</evidence>
<keyword evidence="2" id="KW-1185">Reference proteome</keyword>
<dbReference type="Proteomes" id="UP000283090">
    <property type="component" value="Unassembled WGS sequence"/>
</dbReference>
<dbReference type="EMBL" id="SAEB01000003">
    <property type="protein sequence ID" value="RVD88775.1"/>
    <property type="molecule type" value="Genomic_DNA"/>
</dbReference>
<organism evidence="1 2">
    <name type="scientific">Arthrobotrys flagrans</name>
    <name type="common">Nematode-trapping fungus</name>
    <name type="synonym">Trichothecium flagrans</name>
    <dbReference type="NCBI Taxonomy" id="97331"/>
    <lineage>
        <taxon>Eukaryota</taxon>
        <taxon>Fungi</taxon>
        <taxon>Dikarya</taxon>
        <taxon>Ascomycota</taxon>
        <taxon>Pezizomycotina</taxon>
        <taxon>Orbiliomycetes</taxon>
        <taxon>Orbiliales</taxon>
        <taxon>Orbiliaceae</taxon>
        <taxon>Arthrobotrys</taxon>
    </lineage>
</organism>
<gene>
    <name evidence="1" type="ORF">DFL_002949</name>
</gene>
<dbReference type="RefSeq" id="XP_067494319.1">
    <property type="nucleotide sequence ID" value="XM_067631809.1"/>
</dbReference>
<reference evidence="1 2" key="1">
    <citation type="submission" date="2019-01" db="EMBL/GenBank/DDBJ databases">
        <title>Intercellular communication is required for trap formation in the nematode-trapping fungus Duddingtonia flagrans.</title>
        <authorList>
            <person name="Youssar L."/>
            <person name="Wernet V."/>
            <person name="Hensel N."/>
            <person name="Hildebrandt H.-G."/>
            <person name="Fischer R."/>
        </authorList>
    </citation>
    <scope>NUCLEOTIDE SEQUENCE [LARGE SCALE GENOMIC DNA]</scope>
    <source>
        <strain evidence="1 2">CBS H-5679</strain>
    </source>
</reference>
<dbReference type="GeneID" id="93585260"/>
<sequence length="146" mass="16342">MHCTASTSVTSVLFKDVETALSNQTYPLREYVKSLKQRRASDEDLEREEENLLRNINEVSSLSGLRPRIVSALGSLESQVKNGNRAVTVEASFEARSQNQRVQQLLPPSKKVKLDAANKLFNFDYCLCNEHGGKFISDSSVISCLF</sequence>
<accession>A0A437ABY2</accession>
<evidence type="ECO:0000313" key="2">
    <source>
        <dbReference type="Proteomes" id="UP000283090"/>
    </source>
</evidence>
<name>A0A437ABY2_ARTFL</name>
<dbReference type="AlphaFoldDB" id="A0A437ABY2"/>
<proteinExistence type="predicted"/>
<dbReference type="VEuPathDB" id="FungiDB:DFL_002949"/>
<comment type="caution">
    <text evidence="1">The sequence shown here is derived from an EMBL/GenBank/DDBJ whole genome shotgun (WGS) entry which is preliminary data.</text>
</comment>
<protein>
    <submittedName>
        <fullName evidence="1">Uncharacterized protein</fullName>
    </submittedName>
</protein>